<protein>
    <recommendedName>
        <fullName evidence="3">YhaN AAA domain-containing protein</fullName>
    </recommendedName>
</protein>
<reference evidence="4 5" key="1">
    <citation type="submission" date="2018-10" db="EMBL/GenBank/DDBJ databases">
        <title>Notoacmeibacter sp. M2BS9Y-3-1, whole genome shotgun sequence.</title>
        <authorList>
            <person name="Tuo L."/>
        </authorList>
    </citation>
    <scope>NUCLEOTIDE SEQUENCE [LARGE SCALE GENOMIC DNA]</scope>
    <source>
        <strain evidence="4 5">M2BS9Y-3-1</strain>
    </source>
</reference>
<dbReference type="EMBL" id="RCWN01000001">
    <property type="protein sequence ID" value="RLQ87243.1"/>
    <property type="molecule type" value="Genomic_DNA"/>
</dbReference>
<evidence type="ECO:0000256" key="2">
    <source>
        <dbReference type="SAM" id="MobiDB-lite"/>
    </source>
</evidence>
<keyword evidence="1" id="KW-0175">Coiled coil</keyword>
<feature type="region of interest" description="Disordered" evidence="2">
    <location>
        <begin position="580"/>
        <end position="602"/>
    </location>
</feature>
<name>A0A3L7J985_9HYPH</name>
<feature type="coiled-coil region" evidence="1">
    <location>
        <begin position="832"/>
        <end position="859"/>
    </location>
</feature>
<sequence>MRFLHLDLMAYGAFADRRLTFRQDAGLHVVYGPNEAGKSTMLQAIGDLLFGFPARKQMDFRHDAASLRVGASIRAADGREFAFTRRRGNKATLRDPGSDDVLPDESLAAFLGGMDRQRFEREFGLTAEALRQGGETLAGLSGDLGASLLAASSGLGGLRKLREAIEAEADSIFSKRKSKDRIFWIASEERDEARAEERDVEIALSAQEWRDTEKAIQETAGLQEEANAELAAAEIALASAERRLALRPALRHLDQARERLSQFASLETFTDDLPERLESTLAERESAEEVLRDLSERHRVAEARREGLEARPDLAEAADAVRLVAEDLGRYRKDVADVPKVQAQLRERREAIGRQLSEMGIAADKATVTRITVAQRADLRQEALHLQDAERERGRLEKEAEALQRRLDSETSSDEITALPETRQLERAVAALRPVFDDAVAAEQESRRAQDDLEASRQAALALDPSVADLDRCVDRPVPLQREWSVLLNEWRGHHQERENRGNRLAETRKRIAAIKQRIGEAERTEALVDPLLLSQSRQSRDRKLGDLREGTSSDWDGLHTAIVETDRIADRLLAEAESGAGLRRDRAEQAREEKALEDDESAIEELDRQLANWQARWQALFASITEKPPLPERTESWMARFVDLRDDASDARRRLKAATRALATAQDQVPALRELAGVLGLGQLGGLGVLHLWAAILERLAEVAAERQSRAATDALRHEHERMLRDHRQQIEQFDATIALSRARLDQDLGDLGLPTGHGADAVLTLLESLASMSSMQEEAARLQTRVEGLEADVERYRSRVMDLLSRLAPDLCEEAPDAAVTILWQRCQKAVTTAERLSEAEEELTTVEDELAFARGRTEETRQNADLILSTLPETLDATTFIERLRERRAARRSCQDQERQFTEIAQDLTESEVREAVQSEGEEAAHRAILELRDAKDAAQDKKQRLAQELGRLGQQLEGLRRRKGSELAAFRRQGAEERMEIAAHEWGRLKAASILLDAAMDRYAKSVPNTTLDGAANLFELLTDGAFSGLAEDLDAEGRPILLVTRNDGTRLPVNGTLSEGTRDQLYLALRLGWLKERAAQADLPPFVGDDLFASFDDQRTEAGLKALSSVSPSLQPILFTHHRAVVETARKALGDRLDLIEL</sequence>
<dbReference type="Gene3D" id="3.40.50.300">
    <property type="entry name" value="P-loop containing nucleotide triphosphate hydrolases"/>
    <property type="match status" value="2"/>
</dbReference>
<feature type="compositionally biased region" description="Basic and acidic residues" evidence="2">
    <location>
        <begin position="583"/>
        <end position="595"/>
    </location>
</feature>
<proteinExistence type="predicted"/>
<keyword evidence="5" id="KW-1185">Reference proteome</keyword>
<feature type="coiled-coil region" evidence="1">
    <location>
        <begin position="928"/>
        <end position="966"/>
    </location>
</feature>
<evidence type="ECO:0000256" key="1">
    <source>
        <dbReference type="SAM" id="Coils"/>
    </source>
</evidence>
<dbReference type="InterPro" id="IPR038734">
    <property type="entry name" value="YhaN_AAA"/>
</dbReference>
<dbReference type="Proteomes" id="UP000281094">
    <property type="component" value="Unassembled WGS sequence"/>
</dbReference>
<comment type="caution">
    <text evidence="4">The sequence shown here is derived from an EMBL/GenBank/DDBJ whole genome shotgun (WGS) entry which is preliminary data.</text>
</comment>
<dbReference type="RefSeq" id="WP_121644210.1">
    <property type="nucleotide sequence ID" value="NZ_RCWN01000001.1"/>
</dbReference>
<dbReference type="SUPFAM" id="SSF52540">
    <property type="entry name" value="P-loop containing nucleoside triphosphate hydrolases"/>
    <property type="match status" value="1"/>
</dbReference>
<dbReference type="PANTHER" id="PTHR41259:SF1">
    <property type="entry name" value="DOUBLE-STRAND BREAK REPAIR RAD50 ATPASE, PUTATIVE-RELATED"/>
    <property type="match status" value="1"/>
</dbReference>
<dbReference type="AlphaFoldDB" id="A0A3L7J985"/>
<feature type="coiled-coil region" evidence="1">
    <location>
        <begin position="379"/>
        <end position="413"/>
    </location>
</feature>
<dbReference type="PANTHER" id="PTHR41259">
    <property type="entry name" value="DOUBLE-STRAND BREAK REPAIR RAD50 ATPASE, PUTATIVE-RELATED"/>
    <property type="match status" value="1"/>
</dbReference>
<feature type="coiled-coil region" evidence="1">
    <location>
        <begin position="774"/>
        <end position="808"/>
    </location>
</feature>
<evidence type="ECO:0000259" key="3">
    <source>
        <dbReference type="Pfam" id="PF13514"/>
    </source>
</evidence>
<organism evidence="4 5">
    <name type="scientific">Notoacmeibacter ruber</name>
    <dbReference type="NCBI Taxonomy" id="2670375"/>
    <lineage>
        <taxon>Bacteria</taxon>
        <taxon>Pseudomonadati</taxon>
        <taxon>Pseudomonadota</taxon>
        <taxon>Alphaproteobacteria</taxon>
        <taxon>Hyphomicrobiales</taxon>
        <taxon>Notoacmeibacteraceae</taxon>
        <taxon>Notoacmeibacter</taxon>
    </lineage>
</organism>
<feature type="coiled-coil region" evidence="1">
    <location>
        <begin position="277"/>
        <end position="311"/>
    </location>
</feature>
<feature type="domain" description="YhaN AAA" evidence="3">
    <location>
        <begin position="1"/>
        <end position="203"/>
    </location>
</feature>
<dbReference type="Pfam" id="PF13514">
    <property type="entry name" value="AAA_27"/>
    <property type="match status" value="1"/>
</dbReference>
<evidence type="ECO:0000313" key="4">
    <source>
        <dbReference type="EMBL" id="RLQ87243.1"/>
    </source>
</evidence>
<feature type="coiled-coil region" evidence="1">
    <location>
        <begin position="642"/>
        <end position="676"/>
    </location>
</feature>
<gene>
    <name evidence="4" type="ORF">D8780_02475</name>
</gene>
<accession>A0A3L7J985</accession>
<evidence type="ECO:0000313" key="5">
    <source>
        <dbReference type="Proteomes" id="UP000281094"/>
    </source>
</evidence>
<dbReference type="InterPro" id="IPR027417">
    <property type="entry name" value="P-loop_NTPase"/>
</dbReference>